<dbReference type="EMBL" id="JAZHXJ010000339">
    <property type="protein sequence ID" value="KAL1864268.1"/>
    <property type="molecule type" value="Genomic_DNA"/>
</dbReference>
<accession>A0ABR3WL28</accession>
<comment type="caution">
    <text evidence="1">The sequence shown here is derived from an EMBL/GenBank/DDBJ whole genome shotgun (WGS) entry which is preliminary data.</text>
</comment>
<keyword evidence="2" id="KW-1185">Reference proteome</keyword>
<evidence type="ECO:0000313" key="2">
    <source>
        <dbReference type="Proteomes" id="UP001586593"/>
    </source>
</evidence>
<reference evidence="1 2" key="1">
    <citation type="journal article" date="2024" name="Commun. Biol.">
        <title>Comparative genomic analysis of thermophilic fungi reveals convergent evolutionary adaptations and gene losses.</title>
        <authorList>
            <person name="Steindorff A.S."/>
            <person name="Aguilar-Pontes M.V."/>
            <person name="Robinson A.J."/>
            <person name="Andreopoulos B."/>
            <person name="LaButti K."/>
            <person name="Kuo A."/>
            <person name="Mondo S."/>
            <person name="Riley R."/>
            <person name="Otillar R."/>
            <person name="Haridas S."/>
            <person name="Lipzen A."/>
            <person name="Grimwood J."/>
            <person name="Schmutz J."/>
            <person name="Clum A."/>
            <person name="Reid I.D."/>
            <person name="Moisan M.C."/>
            <person name="Butler G."/>
            <person name="Nguyen T.T.M."/>
            <person name="Dewar K."/>
            <person name="Conant G."/>
            <person name="Drula E."/>
            <person name="Henrissat B."/>
            <person name="Hansel C."/>
            <person name="Singer S."/>
            <person name="Hutchinson M.I."/>
            <person name="de Vries R.P."/>
            <person name="Natvig D.O."/>
            <person name="Powell A.J."/>
            <person name="Tsang A."/>
            <person name="Grigoriev I.V."/>
        </authorList>
    </citation>
    <scope>NUCLEOTIDE SEQUENCE [LARGE SCALE GENOMIC DNA]</scope>
    <source>
        <strain evidence="1 2">ATCC 24622</strain>
    </source>
</reference>
<organism evidence="1 2">
    <name type="scientific">Phialemonium thermophilum</name>
    <dbReference type="NCBI Taxonomy" id="223376"/>
    <lineage>
        <taxon>Eukaryota</taxon>
        <taxon>Fungi</taxon>
        <taxon>Dikarya</taxon>
        <taxon>Ascomycota</taxon>
        <taxon>Pezizomycotina</taxon>
        <taxon>Sordariomycetes</taxon>
        <taxon>Sordariomycetidae</taxon>
        <taxon>Cephalothecales</taxon>
        <taxon>Cephalothecaceae</taxon>
        <taxon>Phialemonium</taxon>
    </lineage>
</organism>
<name>A0ABR3WL28_9PEZI</name>
<proteinExistence type="predicted"/>
<evidence type="ECO:0000313" key="1">
    <source>
        <dbReference type="EMBL" id="KAL1864268.1"/>
    </source>
</evidence>
<sequence length="97" mass="10972">MRFLSSIQMSGCDFFITKKVITSGGYLVFLTVSTNLKEASHRQRSSLCVGVVLAKRIFTVFTAMARACSRIHMSRGDWRRLIFHLGGTPNKQKESRT</sequence>
<dbReference type="Proteomes" id="UP001586593">
    <property type="component" value="Unassembled WGS sequence"/>
</dbReference>
<gene>
    <name evidence="1" type="ORF">VTK73DRAFT_6017</name>
</gene>
<protein>
    <submittedName>
        <fullName evidence="1">Uncharacterized protein</fullName>
    </submittedName>
</protein>